<feature type="compositionally biased region" description="Basic and acidic residues" evidence="1">
    <location>
        <begin position="1417"/>
        <end position="1435"/>
    </location>
</feature>
<feature type="transmembrane region" description="Helical" evidence="2">
    <location>
        <begin position="1335"/>
        <end position="1359"/>
    </location>
</feature>
<feature type="transmembrane region" description="Helical" evidence="2">
    <location>
        <begin position="1379"/>
        <end position="1399"/>
    </location>
</feature>
<feature type="transmembrane region" description="Helical" evidence="2">
    <location>
        <begin position="1128"/>
        <end position="1148"/>
    </location>
</feature>
<reference evidence="3" key="1">
    <citation type="submission" date="2021-01" db="EMBL/GenBank/DDBJ databases">
        <authorList>
            <person name="Corre E."/>
            <person name="Pelletier E."/>
            <person name="Niang G."/>
            <person name="Scheremetjew M."/>
            <person name="Finn R."/>
            <person name="Kale V."/>
            <person name="Holt S."/>
            <person name="Cochrane G."/>
            <person name="Meng A."/>
            <person name="Brown T."/>
            <person name="Cohen L."/>
        </authorList>
    </citation>
    <scope>NUCLEOTIDE SEQUENCE</scope>
    <source>
        <strain evidence="3">NIES-2562</strain>
    </source>
</reference>
<dbReference type="EMBL" id="HBIB01044780">
    <property type="protein sequence ID" value="CAE0266952.1"/>
    <property type="molecule type" value="Transcribed_RNA"/>
</dbReference>
<feature type="transmembrane region" description="Helical" evidence="2">
    <location>
        <begin position="1216"/>
        <end position="1238"/>
    </location>
</feature>
<feature type="region of interest" description="Disordered" evidence="1">
    <location>
        <begin position="1413"/>
        <end position="1457"/>
    </location>
</feature>
<feature type="compositionally biased region" description="Polar residues" evidence="1">
    <location>
        <begin position="1437"/>
        <end position="1451"/>
    </location>
</feature>
<feature type="transmembrane region" description="Helical" evidence="2">
    <location>
        <begin position="1160"/>
        <end position="1183"/>
    </location>
</feature>
<gene>
    <name evidence="3" type="ORF">PBIL07802_LOCUS29294</name>
</gene>
<evidence type="ECO:0000256" key="2">
    <source>
        <dbReference type="SAM" id="Phobius"/>
    </source>
</evidence>
<name>A0A7S3GI28_9EUKA</name>
<keyword evidence="2" id="KW-1133">Transmembrane helix</keyword>
<evidence type="ECO:0000313" key="3">
    <source>
        <dbReference type="EMBL" id="CAE0266952.1"/>
    </source>
</evidence>
<keyword evidence="2" id="KW-0812">Transmembrane</keyword>
<keyword evidence="2" id="KW-0472">Membrane</keyword>
<sequence length="1457" mass="156771">MMGGFAGDASTLHSSWAFDEMILSLTGVVLSDIASVLSLAWSSASSGWGTVMSTSYSVWNISGCELDNEAPLWQLEWRGEDAGHASSLYFDNMSVRANNTHINYGSVIACVWVEPHSGHSVFVSAVRSSWLLTDVTIINGGAVMEVVWEGSSAGSSAQVVLDYLHVSASRFSMEGHSNVFIANWLGADSGSQGVYSSTHLSLYCEECAISTYSEVWMFQWAREGSGNHTVMNSTMSAVTLISSNLTLSSVFSALWAAAWSGTNSSLVSNSVIWVVEASTIASYCNVWEYEWGGEGSGDLVQIEQNSLKLIVADSVLVNHSNVFVALWGEEESGQAVSVSSIDSSWHLQSSLVEYRSYFWTLQWAKPGSSSHLDVDMSRLAFVAEALVLRQIATVFFAFWQASSGSNLRLAASNSTWSLSSCTVETSSYVWAYDWGGTTSSQNVVLDMQGSGVWVQNSTFSGFSRLVSAIWVAGDVTNTVVTWREAIFHLVAVDCSVGSALLSVDWVESALVANLSVFLPALDVSSSHLESIYTLFAPAIGGRVQLRGVQASSSSMAPLLSVILLQPQSDVYEDQVLNLEVGGVSIDSVTGISCLNVSSTSILAGQRLDVYVNEVTAVDVTSVTLLSVDGGNSELEISGNVAGVNLTSSSISSFVALSGLKGQLDVHRVGVNGCETRGSLLLVDGYSTIGNLSLYLSDFVLTGHTLTDGSLITLRGRSRLDVGVGVTLGVQTLINPSSLIEMSSAAYLPVMSGHNLTLEVGQGDRLSRAPISLLSFPKGGSNLKGNTFFFSKFSYSPFPSASNVLVPSIPALYECPPGYTFSWEMDISSELYPPFFRSPYYCNTGLNGMVGTSCSVPTFSVSSVCTPCPPSTVGLFRGSSATAVAKVEEGKRYVYSTSNVQARCAFCPVSMTCSQLDPAGFSLPAGLWMPPVVDVLFAEWPANITLDDFILACPSRACNPPKGLQYNAGEKVEKTSMCSAGRDEASPLCSKCVASASVVLVGSTSCAENCRWSFTNIALALAGILLLAGYACFLVLKPLSAKSPWFRLITYYYSVQKALESSTVSFGADRSTLLRIVRAIATLSLSATAAAGEHLPAGDGHRHANNSNSTGENETLVCIPGLQPVDLKLAGLALPALLLSFIFAAFGVMKLRSRRLSMQQLWLALFSVLIVSYSSVTETVLAFISCVSVPVFENGTAVFQRRLFVDASWPCAVDGGWPLLVLVLGLISIFGLPLSLYLWQGLFPSEDRWVYRFVRHRLHVWRAKWRGLAVLIAVEGNLRVWYWDAVLFTRRAVIGVVAVFAEKGMQQQLAFLILNAVFLFHHAVSHPYTSTAANRAELAILLLLLANGCLNFVTLTEGTIDEHDRSSEFLSFLTATGDVQFVLDVSGFALLVVCLTVVYGRKLVLWMQQRARGGTKRGGKEGVKSDKARAWSDRHVRNSSFEMNSDLTTPLTPTEGAP</sequence>
<protein>
    <submittedName>
        <fullName evidence="3">Uncharacterized protein</fullName>
    </submittedName>
</protein>
<accession>A0A7S3GI28</accession>
<evidence type="ECO:0000256" key="1">
    <source>
        <dbReference type="SAM" id="MobiDB-lite"/>
    </source>
</evidence>
<organism evidence="3">
    <name type="scientific">Palpitomonas bilix</name>
    <dbReference type="NCBI Taxonomy" id="652834"/>
    <lineage>
        <taxon>Eukaryota</taxon>
        <taxon>Eukaryota incertae sedis</taxon>
    </lineage>
</organism>
<proteinExistence type="predicted"/>